<dbReference type="Pfam" id="PF19332">
    <property type="entry name" value="RNF180_C"/>
    <property type="match status" value="1"/>
</dbReference>
<dbReference type="GeneID" id="101996742"/>
<dbReference type="InterPro" id="IPR033263">
    <property type="entry name" value="RNF180"/>
</dbReference>
<gene>
    <name evidence="8" type="primary">Rnf180</name>
</gene>
<evidence type="ECO:0000259" key="6">
    <source>
        <dbReference type="PROSITE" id="PS50089"/>
    </source>
</evidence>
<evidence type="ECO:0000256" key="1">
    <source>
        <dbReference type="ARBA" id="ARBA00022723"/>
    </source>
</evidence>
<feature type="domain" description="RING-type" evidence="6">
    <location>
        <begin position="434"/>
        <end position="476"/>
    </location>
</feature>
<evidence type="ECO:0000256" key="5">
    <source>
        <dbReference type="SAM" id="Phobius"/>
    </source>
</evidence>
<keyword evidence="2 4" id="KW-0863">Zinc-finger</keyword>
<dbReference type="InterPro" id="IPR013083">
    <property type="entry name" value="Znf_RING/FYVE/PHD"/>
</dbReference>
<name>A0ABM1US32_MICOH</name>
<feature type="transmembrane region" description="Helical" evidence="5">
    <location>
        <begin position="568"/>
        <end position="592"/>
    </location>
</feature>
<evidence type="ECO:0000256" key="4">
    <source>
        <dbReference type="PROSITE-ProRule" id="PRU00175"/>
    </source>
</evidence>
<evidence type="ECO:0000256" key="2">
    <source>
        <dbReference type="ARBA" id="ARBA00022771"/>
    </source>
</evidence>
<proteinExistence type="predicted"/>
<dbReference type="CDD" id="cd16554">
    <property type="entry name" value="RING-HC_RNF180"/>
    <property type="match status" value="1"/>
</dbReference>
<dbReference type="RefSeq" id="XP_026644794.1">
    <property type="nucleotide sequence ID" value="XM_026788993.1"/>
</dbReference>
<dbReference type="Pfam" id="PF13920">
    <property type="entry name" value="zf-C3HC4_3"/>
    <property type="match status" value="1"/>
</dbReference>
<evidence type="ECO:0000256" key="3">
    <source>
        <dbReference type="ARBA" id="ARBA00022833"/>
    </source>
</evidence>
<evidence type="ECO:0000313" key="7">
    <source>
        <dbReference type="Proteomes" id="UP000694915"/>
    </source>
</evidence>
<keyword evidence="5" id="KW-0472">Membrane</keyword>
<reference evidence="8" key="1">
    <citation type="submission" date="2025-08" db="UniProtKB">
        <authorList>
            <consortium name="RefSeq"/>
        </authorList>
    </citation>
    <scope>IDENTIFICATION</scope>
</reference>
<dbReference type="Proteomes" id="UP000694915">
    <property type="component" value="Unplaced"/>
</dbReference>
<keyword evidence="1" id="KW-0479">Metal-binding</keyword>
<keyword evidence="3" id="KW-0862">Zinc</keyword>
<evidence type="ECO:0000313" key="8">
    <source>
        <dbReference type="RefSeq" id="XP_026644794.1"/>
    </source>
</evidence>
<keyword evidence="7" id="KW-1185">Reference proteome</keyword>
<dbReference type="InterPro" id="IPR017907">
    <property type="entry name" value="Znf_RING_CS"/>
</dbReference>
<dbReference type="InterPro" id="IPR001841">
    <property type="entry name" value="Znf_RING"/>
</dbReference>
<dbReference type="SMART" id="SM00184">
    <property type="entry name" value="RING"/>
    <property type="match status" value="1"/>
</dbReference>
<dbReference type="InterPro" id="IPR045790">
    <property type="entry name" value="RNF180_C"/>
</dbReference>
<dbReference type="PANTHER" id="PTHR46717">
    <property type="entry name" value="E3 UBIQUITIN-PROTEIN LIGASE RNF180"/>
    <property type="match status" value="1"/>
</dbReference>
<dbReference type="SUPFAM" id="SSF57850">
    <property type="entry name" value="RING/U-box"/>
    <property type="match status" value="1"/>
</dbReference>
<dbReference type="PANTHER" id="PTHR46717:SF1">
    <property type="entry name" value="E3 UBIQUITIN-PROTEIN LIGASE RNF180"/>
    <property type="match status" value="1"/>
</dbReference>
<dbReference type="PROSITE" id="PS00518">
    <property type="entry name" value="ZF_RING_1"/>
    <property type="match status" value="1"/>
</dbReference>
<sequence>MMKRSKESTAKQTSDEQAGTLHCWKCRRCIASSACLMNCLENQVIEDRHESVDAPSTCRLWHMNVESLPEWINRLIQKAQWTVGKLNCPFCGAHLGGFNFVSTPKCSCGQLAAVHLCKSRTDHQPAPAGKLMRPALEYLSHPGVQSGCDKEALLVTGGGSKIRNHRLFNMTRNSNGLGRLTEALCLEVRATYFEMKNEKLLFKAPDPKYQPFVPQRAAGKRSSRASHRKSQSLDLNINEKLPLLPTLYETHSKTTTYPTLNETQPIDLSALALPCSRSDCSFQNPPSFDPNLLLHRLSVAPHETQAQRGREFQCGLEASSLYSDHANANSLTFLMDLPSSGRSVLDASDQEEHLSPLDFLRSATFPLGTINHRLNSRERSKLRTLRRQRKRHERWLQKQGKYSGVGFLDHMTLSNEMSTDDENEYTEEKDSYICAVCLDVYFNPYMCYPCRHIFCEPCLRTLAKDNPASTPCPLCRTIISRVFFQTELNNATKTFFTKEYLKIKQSFQKSSSAKWPLPSCRKGFHLFGGFHRHAAPVTRRQFPHGAHRMDYLHFEDDSRGWWFDMDMVIIYIYSVNWVIGFVVFCFLCYFFFPF</sequence>
<organism evidence="7 8">
    <name type="scientific">Microtus ochrogaster</name>
    <name type="common">Prairie vole</name>
    <dbReference type="NCBI Taxonomy" id="79684"/>
    <lineage>
        <taxon>Eukaryota</taxon>
        <taxon>Metazoa</taxon>
        <taxon>Chordata</taxon>
        <taxon>Craniata</taxon>
        <taxon>Vertebrata</taxon>
        <taxon>Euteleostomi</taxon>
        <taxon>Mammalia</taxon>
        <taxon>Eutheria</taxon>
        <taxon>Euarchontoglires</taxon>
        <taxon>Glires</taxon>
        <taxon>Rodentia</taxon>
        <taxon>Myomorpha</taxon>
        <taxon>Muroidea</taxon>
        <taxon>Cricetidae</taxon>
        <taxon>Arvicolinae</taxon>
        <taxon>Microtus</taxon>
    </lineage>
</organism>
<dbReference type="PROSITE" id="PS50089">
    <property type="entry name" value="ZF_RING_2"/>
    <property type="match status" value="1"/>
</dbReference>
<keyword evidence="5" id="KW-1133">Transmembrane helix</keyword>
<protein>
    <submittedName>
        <fullName evidence="8">E3 ubiquitin-protein ligase RNF180 isoform X1</fullName>
    </submittedName>
</protein>
<dbReference type="Gene3D" id="3.30.40.10">
    <property type="entry name" value="Zinc/RING finger domain, C3HC4 (zinc finger)"/>
    <property type="match status" value="1"/>
</dbReference>
<keyword evidence="5" id="KW-0812">Transmembrane</keyword>
<accession>A0ABM1US32</accession>